<gene>
    <name evidence="1" type="ORF">EDEG_00679</name>
</gene>
<name>J9DCM3_EDHAE</name>
<reference evidence="2" key="2">
    <citation type="submission" date="2015-07" db="EMBL/GenBank/DDBJ databases">
        <title>Contrasting host-pathogen interactions and genome evolution in two generalist and specialist microsporidian pathogens of mosquitoes.</title>
        <authorList>
            <consortium name="The Broad Institute Genomics Platform"/>
            <consortium name="The Broad Institute Genome Sequencing Center for Infectious Disease"/>
            <person name="Cuomo C.A."/>
            <person name="Sanscrainte N.D."/>
            <person name="Goldberg J.M."/>
            <person name="Heiman D."/>
            <person name="Young S."/>
            <person name="Zeng Q."/>
            <person name="Becnel J.J."/>
            <person name="Birren B.W."/>
        </authorList>
    </citation>
    <scope>NUCLEOTIDE SEQUENCE [LARGE SCALE GENOMIC DNA]</scope>
    <source>
        <strain evidence="2">USNM 41457</strain>
    </source>
</reference>
<dbReference type="OrthoDB" id="2195811at2759"/>
<accession>J9DCM3</accession>
<protein>
    <submittedName>
        <fullName evidence="1">Uncharacterized protein</fullName>
    </submittedName>
</protein>
<comment type="caution">
    <text evidence="1">The sequence shown here is derived from an EMBL/GenBank/DDBJ whole genome shotgun (WGS) entry which is preliminary data.</text>
</comment>
<keyword evidence="2" id="KW-1185">Reference proteome</keyword>
<dbReference type="Proteomes" id="UP000003163">
    <property type="component" value="Unassembled WGS sequence"/>
</dbReference>
<dbReference type="AlphaFoldDB" id="J9DCM3"/>
<dbReference type="HOGENOM" id="CLU_1175416_0_0_1"/>
<dbReference type="InParanoid" id="J9DCM3"/>
<proteinExistence type="predicted"/>
<organism evidence="1 2">
    <name type="scientific">Edhazardia aedis (strain USNM 41457)</name>
    <name type="common">Microsporidian parasite</name>
    <dbReference type="NCBI Taxonomy" id="1003232"/>
    <lineage>
        <taxon>Eukaryota</taxon>
        <taxon>Fungi</taxon>
        <taxon>Fungi incertae sedis</taxon>
        <taxon>Microsporidia</taxon>
        <taxon>Edhazardia</taxon>
    </lineage>
</organism>
<evidence type="ECO:0000313" key="1">
    <source>
        <dbReference type="EMBL" id="EJW05214.1"/>
    </source>
</evidence>
<evidence type="ECO:0000313" key="2">
    <source>
        <dbReference type="Proteomes" id="UP000003163"/>
    </source>
</evidence>
<dbReference type="EMBL" id="AFBI03000008">
    <property type="protein sequence ID" value="EJW05214.1"/>
    <property type="molecule type" value="Genomic_DNA"/>
</dbReference>
<reference evidence="1 2" key="1">
    <citation type="submission" date="2011-08" db="EMBL/GenBank/DDBJ databases">
        <authorList>
            <person name="Liu Z.J."/>
            <person name="Shi F.L."/>
            <person name="Lu J.Q."/>
            <person name="Li M."/>
            <person name="Wang Z.L."/>
        </authorList>
    </citation>
    <scope>NUCLEOTIDE SEQUENCE [LARGE SCALE GENOMIC DNA]</scope>
    <source>
        <strain evidence="1 2">USNM 41457</strain>
    </source>
</reference>
<dbReference type="VEuPathDB" id="MicrosporidiaDB:EDEG_00679"/>
<sequence length="236" mass="27078">MRNTIKPLNRRLSKAYTLRKKTFKNDLLNIQKDDDNLENIDDYWKAAAEVEEVSFSLHFDSEAEKTADLNLTKTSDLTNVTNTNSSVLYTLEKNEEFGHTELLNEINQTYQTEDIDIELINSSDSNNNNYLNRNNKENTEENIDGALTSNKPPLDICKLIQLKVEINDSKDLNEIKSKLQESLNKKQVYENIGSESTAITMCGEEINRLVLSSDLSDQNNKLITEKENLNFFADKK</sequence>